<dbReference type="HAMAP" id="MF_01867">
    <property type="entry name" value="BshC"/>
    <property type="match status" value="1"/>
</dbReference>
<gene>
    <name evidence="2 5" type="primary">bshC</name>
    <name evidence="5" type="ORF">I8J30_16060</name>
</gene>
<proteinExistence type="inferred from homology"/>
<comment type="caution">
    <text evidence="5">The sequence shown here is derived from an EMBL/GenBank/DDBJ whole genome shotgun (WGS) entry which is preliminary data.</text>
</comment>
<dbReference type="InterPro" id="IPR055398">
    <property type="entry name" value="Rossmann-like_BshC"/>
</dbReference>
<feature type="domain" description="Bacillithiol biosynthesis BshC N-terminal Rossmann-like" evidence="3">
    <location>
        <begin position="1"/>
        <end position="383"/>
    </location>
</feature>
<name>A0ABS5CE13_9BACL</name>
<evidence type="ECO:0000256" key="1">
    <source>
        <dbReference type="ARBA" id="ARBA00022598"/>
    </source>
</evidence>
<dbReference type="RefSeq" id="WP_210659384.1">
    <property type="nucleotide sequence ID" value="NZ_JAGKSP010000006.1"/>
</dbReference>
<accession>A0ABS5CE13</accession>
<protein>
    <recommendedName>
        <fullName evidence="2">Putative cysteine ligase BshC</fullName>
        <ecNumber evidence="2">6.-.-.-</ecNumber>
    </recommendedName>
</protein>
<dbReference type="Pfam" id="PF10079">
    <property type="entry name" value="Rossmann-like_BshC"/>
    <property type="match status" value="1"/>
</dbReference>
<dbReference type="EC" id="6.-.-.-" evidence="2"/>
<comment type="similarity">
    <text evidence="2">Belongs to the BshC family.</text>
</comment>
<dbReference type="InterPro" id="IPR055399">
    <property type="entry name" value="CC_BshC"/>
</dbReference>
<dbReference type="Pfam" id="PF24850">
    <property type="entry name" value="CC_BshC"/>
    <property type="match status" value="1"/>
</dbReference>
<feature type="domain" description="Bacillithiol biosynthesis BshC C-terminal coiled-coil" evidence="4">
    <location>
        <begin position="385"/>
        <end position="542"/>
    </location>
</feature>
<keyword evidence="6" id="KW-1185">Reference proteome</keyword>
<dbReference type="Proteomes" id="UP000673394">
    <property type="component" value="Unassembled WGS sequence"/>
</dbReference>
<dbReference type="EMBL" id="JAGKSP010000006">
    <property type="protein sequence ID" value="MBP3964232.1"/>
    <property type="molecule type" value="Genomic_DNA"/>
</dbReference>
<dbReference type="InterPro" id="IPR011199">
    <property type="entry name" value="Bacillithiol_biosynth_BshC"/>
</dbReference>
<organism evidence="5 6">
    <name type="scientific">Paenibacillus lignilyticus</name>
    <dbReference type="NCBI Taxonomy" id="1172615"/>
    <lineage>
        <taxon>Bacteria</taxon>
        <taxon>Bacillati</taxon>
        <taxon>Bacillota</taxon>
        <taxon>Bacilli</taxon>
        <taxon>Bacillales</taxon>
        <taxon>Paenibacillaceae</taxon>
        <taxon>Paenibacillus</taxon>
    </lineage>
</organism>
<sequence length="543" mass="60827">MKIDTVQLPFGQPVTEAYIHRSHPGLEALFGSHAAENMHWKRRMSWLSENADKRADARLLGDTLQTYNTRYNNNAAVMANIDAIRSGAPVIVTGQQAGLWTGPLLVIHKAVTAISAAKEAASRLGSFVVPVFWIAGEDHDFDEVNHVYVRGEASALNRLAVQRPKGARTAVSRTNIAQDTFTEAIHLLSAALPDTSFKPELLEKLDHYAKQSQTLSDLFAYLLGWLFGSQGLVLLDADDAGMRKLEAPMFGQMLARNDELESAYFRSASQLEELGFTPSADVAQGSANLFLFDEEERILLYKHEGQFRNRKGSKSWSIEQLQAWADNEPQRFSNNVLTRPIMQDYVLPVMAAVLGPGEIAYWSLTGEAFKVLGMEMPIVVPRMSFTLVEDKTSKYMSKYGLSFDEVAYRFKACREAWLKERDETGIEAGFAEALAGIEALYEPIKALTVSVASGLGTLTDQNLLRIKDQISYLEKRTRDAHAKKFGAALRQLDWIALSLWPDGKPQERVLNMTEFYNQYGRAWIDKLLEIPYDQQSGHHLISI</sequence>
<evidence type="ECO:0000259" key="3">
    <source>
        <dbReference type="Pfam" id="PF10079"/>
    </source>
</evidence>
<comment type="function">
    <text evidence="2">Involved in bacillithiol (BSH) biosynthesis. May catalyze the last step of the pathway, the addition of cysteine to glucosamine malate (GlcN-Mal) to generate BSH.</text>
</comment>
<reference evidence="5 6" key="1">
    <citation type="submission" date="2021-04" db="EMBL/GenBank/DDBJ databases">
        <title>Paenibacillus sp. DLE-14 whole genome sequence.</title>
        <authorList>
            <person name="Ham Y.J."/>
        </authorList>
    </citation>
    <scope>NUCLEOTIDE SEQUENCE [LARGE SCALE GENOMIC DNA]</scope>
    <source>
        <strain evidence="5 6">DLE-14</strain>
    </source>
</reference>
<evidence type="ECO:0000313" key="6">
    <source>
        <dbReference type="Proteomes" id="UP000673394"/>
    </source>
</evidence>
<evidence type="ECO:0000313" key="5">
    <source>
        <dbReference type="EMBL" id="MBP3964232.1"/>
    </source>
</evidence>
<evidence type="ECO:0000259" key="4">
    <source>
        <dbReference type="Pfam" id="PF24850"/>
    </source>
</evidence>
<dbReference type="NCBIfam" id="TIGR03998">
    <property type="entry name" value="thiol_BshC"/>
    <property type="match status" value="1"/>
</dbReference>
<evidence type="ECO:0000256" key="2">
    <source>
        <dbReference type="HAMAP-Rule" id="MF_01867"/>
    </source>
</evidence>
<keyword evidence="1 2" id="KW-0436">Ligase</keyword>
<dbReference type="PIRSF" id="PIRSF012535">
    <property type="entry name" value="UCP012535"/>
    <property type="match status" value="1"/>
</dbReference>